<accession>R4YSQ5</accession>
<dbReference type="OrthoDB" id="9801669at2"/>
<dbReference type="Gene3D" id="3.40.630.30">
    <property type="match status" value="1"/>
</dbReference>
<dbReference type="EMBL" id="FO203512">
    <property type="protein sequence ID" value="CCK75209.1"/>
    <property type="molecule type" value="Genomic_DNA"/>
</dbReference>
<dbReference type="Pfam" id="PF13302">
    <property type="entry name" value="Acetyltransf_3"/>
    <property type="match status" value="1"/>
</dbReference>
<dbReference type="Proteomes" id="UP000032749">
    <property type="component" value="Chromosome"/>
</dbReference>
<dbReference type="KEGG" id="oai:OLEAN_C10330"/>
<dbReference type="GO" id="GO:0008999">
    <property type="term" value="F:protein-N-terminal-alanine acetyltransferase activity"/>
    <property type="evidence" value="ECO:0007669"/>
    <property type="project" value="TreeGrafter"/>
</dbReference>
<gene>
    <name evidence="2" type="primary">rimL</name>
    <name evidence="2" type="ORF">OLEAN_C10330</name>
</gene>
<dbReference type="SUPFAM" id="SSF55729">
    <property type="entry name" value="Acyl-CoA N-acyltransferases (Nat)"/>
    <property type="match status" value="1"/>
</dbReference>
<dbReference type="AlphaFoldDB" id="R4YSQ5"/>
<dbReference type="GO" id="GO:1990189">
    <property type="term" value="F:protein N-terminal-serine acetyltransferase activity"/>
    <property type="evidence" value="ECO:0007669"/>
    <property type="project" value="TreeGrafter"/>
</dbReference>
<dbReference type="InterPro" id="IPR016181">
    <property type="entry name" value="Acyl_CoA_acyltransferase"/>
</dbReference>
<sequence>MNWNLSTEHYYVRFAHEEDIPNIYALLGSKEVVKNHPKNPMVVEAQAMDEARRMVMQFEAKEAAFWLVEEKTSGKVIARISFQKFNWVNASAQLKVDIFSEFKTQSILAELIYAVTTLAYEDLSLHRLEWFLLNQDTCSIEAAKAFGFNHDGQLKNYFEFEGSWIDYQVFSLLKTDTAWQQAIKHNGLSTL</sequence>
<evidence type="ECO:0000313" key="3">
    <source>
        <dbReference type="Proteomes" id="UP000032749"/>
    </source>
</evidence>
<protein>
    <submittedName>
        <fullName evidence="2">Putative Ribosomal-protein-alanine acetyltransferase</fullName>
    </submittedName>
</protein>
<dbReference type="STRING" id="698738.OLEAN_C10330"/>
<evidence type="ECO:0000259" key="1">
    <source>
        <dbReference type="Pfam" id="PF13302"/>
    </source>
</evidence>
<proteinExistence type="predicted"/>
<dbReference type="PANTHER" id="PTHR43441:SF2">
    <property type="entry name" value="FAMILY ACETYLTRANSFERASE, PUTATIVE (AFU_ORTHOLOGUE AFUA_7G00850)-RELATED"/>
    <property type="match status" value="1"/>
</dbReference>
<dbReference type="PANTHER" id="PTHR43441">
    <property type="entry name" value="RIBOSOMAL-PROTEIN-SERINE ACETYLTRANSFERASE"/>
    <property type="match status" value="1"/>
</dbReference>
<organism evidence="2 3">
    <name type="scientific">Oleispira antarctica RB-8</name>
    <dbReference type="NCBI Taxonomy" id="698738"/>
    <lineage>
        <taxon>Bacteria</taxon>
        <taxon>Pseudomonadati</taxon>
        <taxon>Pseudomonadota</taxon>
        <taxon>Gammaproteobacteria</taxon>
        <taxon>Oceanospirillales</taxon>
        <taxon>Oceanospirillaceae</taxon>
        <taxon>Oleispira</taxon>
    </lineage>
</organism>
<keyword evidence="2" id="KW-0808">Transferase</keyword>
<reference evidence="2 3" key="1">
    <citation type="journal article" date="2013" name="Nat. Commun.">
        <title>Genome sequence and functional genomic analysis of the oil-degrading bacterium Oleispira antarctica.</title>
        <authorList>
            <person name="Kube M."/>
            <person name="Chernikova T.N."/>
            <person name="Al-Ramahi Y."/>
            <person name="Beloqui A."/>
            <person name="Lopez-Cortez N."/>
            <person name="Guazzaroni M.E."/>
            <person name="Heipieper H.J."/>
            <person name="Klages S."/>
            <person name="Kotsyurbenko O.R."/>
            <person name="Langer I."/>
            <person name="Nechitaylo T.Y."/>
            <person name="Lunsdorf H."/>
            <person name="Fernandez M."/>
            <person name="Juarez S."/>
            <person name="Ciordia S."/>
            <person name="Singer A."/>
            <person name="Kagan O."/>
            <person name="Egorova O."/>
            <person name="Petit P.A."/>
            <person name="Stogios P."/>
            <person name="Kim Y."/>
            <person name="Tchigvintsev A."/>
            <person name="Flick R."/>
            <person name="Denaro R."/>
            <person name="Genovese M."/>
            <person name="Albar J.P."/>
            <person name="Reva O.N."/>
            <person name="Martinez-Gomariz M."/>
            <person name="Tran H."/>
            <person name="Ferrer M."/>
            <person name="Savchenko A."/>
            <person name="Yakunin A.F."/>
            <person name="Yakimov M.M."/>
            <person name="Golyshina O.V."/>
            <person name="Reinhardt R."/>
            <person name="Golyshin P.N."/>
        </authorList>
    </citation>
    <scope>NUCLEOTIDE SEQUENCE [LARGE SCALE GENOMIC DNA]</scope>
</reference>
<dbReference type="HOGENOM" id="CLU_1481308_0_0_6"/>
<dbReference type="InterPro" id="IPR051908">
    <property type="entry name" value="Ribosomal_N-acetyltransferase"/>
</dbReference>
<feature type="domain" description="N-acetyltransferase" evidence="1">
    <location>
        <begin position="13"/>
        <end position="149"/>
    </location>
</feature>
<evidence type="ECO:0000313" key="2">
    <source>
        <dbReference type="EMBL" id="CCK75209.1"/>
    </source>
</evidence>
<dbReference type="InterPro" id="IPR000182">
    <property type="entry name" value="GNAT_dom"/>
</dbReference>
<keyword evidence="3" id="KW-1185">Reference proteome</keyword>
<name>R4YSQ5_OLEAN</name>